<feature type="repeat" description="EAR" evidence="10">
    <location>
        <begin position="353"/>
        <end position="400"/>
    </location>
</feature>
<organism evidence="12 13">
    <name type="scientific">Delphinapterus leucas</name>
    <name type="common">Beluga whale</name>
    <dbReference type="NCBI Taxonomy" id="9749"/>
    <lineage>
        <taxon>Eukaryota</taxon>
        <taxon>Metazoa</taxon>
        <taxon>Chordata</taxon>
        <taxon>Craniata</taxon>
        <taxon>Vertebrata</taxon>
        <taxon>Euteleostomi</taxon>
        <taxon>Mammalia</taxon>
        <taxon>Eutheria</taxon>
        <taxon>Laurasiatheria</taxon>
        <taxon>Artiodactyla</taxon>
        <taxon>Whippomorpha</taxon>
        <taxon>Cetacea</taxon>
        <taxon>Odontoceti</taxon>
        <taxon>Monodontidae</taxon>
        <taxon>Delphinapterus</taxon>
    </lineage>
</organism>
<gene>
    <name evidence="13" type="primary">LGI1</name>
</gene>
<feature type="repeat" description="EAR" evidence="10">
    <location>
        <begin position="261"/>
        <end position="303"/>
    </location>
</feature>
<dbReference type="InterPro" id="IPR000483">
    <property type="entry name" value="Cys-rich_flank_reg_C"/>
</dbReference>
<feature type="repeat" description="EAR" evidence="10">
    <location>
        <begin position="402"/>
        <end position="451"/>
    </location>
</feature>
<comment type="subcellular location">
    <subcellularLocation>
        <location evidence="1">Cytoplasm</location>
    </subcellularLocation>
    <subcellularLocation>
        <location evidence="8">Synapse</location>
    </subcellularLocation>
</comment>
<evidence type="ECO:0000259" key="11">
    <source>
        <dbReference type="SMART" id="SM00082"/>
    </source>
</evidence>
<keyword evidence="4" id="KW-0732">Signal</keyword>
<dbReference type="SUPFAM" id="SSF52058">
    <property type="entry name" value="L domain-like"/>
    <property type="match status" value="1"/>
</dbReference>
<evidence type="ECO:0000256" key="1">
    <source>
        <dbReference type="ARBA" id="ARBA00004496"/>
    </source>
</evidence>
<keyword evidence="6" id="KW-0770">Synapse</keyword>
<dbReference type="GeneID" id="111172476"/>
<dbReference type="InterPro" id="IPR051295">
    <property type="entry name" value="LGI_related"/>
</dbReference>
<dbReference type="Pfam" id="PF03736">
    <property type="entry name" value="EPTP"/>
    <property type="match status" value="7"/>
</dbReference>
<keyword evidence="12" id="KW-1185">Reference proteome</keyword>
<dbReference type="PROSITE" id="PS50912">
    <property type="entry name" value="EAR"/>
    <property type="match status" value="7"/>
</dbReference>
<evidence type="ECO:0000256" key="7">
    <source>
        <dbReference type="ARBA" id="ARBA00023180"/>
    </source>
</evidence>
<evidence type="ECO:0000256" key="4">
    <source>
        <dbReference type="ARBA" id="ARBA00022729"/>
    </source>
</evidence>
<sequence>MQVRSLLEQLDPSHLAAPHRSLPRAVHRWSEEQLTNQLQVPVLKSRETEAEEKGGLLCDLGLKQDNHHLNSRSPVHVWGYFFDCMESERSQRMGNACNPLKRIAYCLCLLSALLLTEGKKPAKPKCPAVCTCTKDNALCENARSIPRTVPPDVISLSFVRSGFTEISEGSFLFTPSLQLLSLANNNLQTLPKDIFKGLDSLTNVDLRGNSFNCDCKLKWLVEWLGHTNATVEDIYCEGPPEYKKRKINSLSSKDFDCIITEFAKSQDLPFQSLSIDTFSYMNDEYVVIAQPFTGKCIFLEWDHVEKTFRNYDNITGTSTVVCKPIVIETQLYVIVAQLFGGSHIYKRDSFANKFIKIQDIEILKIRKPNDIETFKIENNWYFVVADSSKAGFTTIYKWNGNGFYSHQSLHAWYRDTDVEYLEIARTPQTLRTPHLILSSSSQRPVIYQWNKAIQLFTNQTDIPNMEDVYAVKHFSVKGDVYICLTRFIGDSKVMKWGGSSFQDIQRMPSRGSMVFQPLQINNYQYAILGSDYSFTQVYNWDAEKAKFVKFQELNVQAPRSFTHVSINKRNFLFASSFKGNTQIYKHVIVDLSA</sequence>
<evidence type="ECO:0000256" key="2">
    <source>
        <dbReference type="ARBA" id="ARBA00022490"/>
    </source>
</evidence>
<dbReference type="CTD" id="9211"/>
<keyword evidence="7" id="KW-0325">Glycoprotein</keyword>
<keyword evidence="5" id="KW-0677">Repeat</keyword>
<dbReference type="RefSeq" id="XP_022425008.1">
    <property type="nucleotide sequence ID" value="XM_022569300.2"/>
</dbReference>
<keyword evidence="2" id="KW-0963">Cytoplasm</keyword>
<dbReference type="InterPro" id="IPR009039">
    <property type="entry name" value="EAR"/>
</dbReference>
<evidence type="ECO:0000256" key="6">
    <source>
        <dbReference type="ARBA" id="ARBA00023018"/>
    </source>
</evidence>
<proteinExistence type="predicted"/>
<dbReference type="GO" id="GO:0005737">
    <property type="term" value="C:cytoplasm"/>
    <property type="evidence" value="ECO:0007669"/>
    <property type="project" value="UniProtKB-SubCell"/>
</dbReference>
<feature type="repeat" description="EAR" evidence="10">
    <location>
        <begin position="307"/>
        <end position="349"/>
    </location>
</feature>
<evidence type="ECO:0000313" key="13">
    <source>
        <dbReference type="RefSeq" id="XP_022425008.1"/>
    </source>
</evidence>
<evidence type="ECO:0000313" key="12">
    <source>
        <dbReference type="Proteomes" id="UP000248483"/>
    </source>
</evidence>
<dbReference type="SMART" id="SM00082">
    <property type="entry name" value="LRRCT"/>
    <property type="match status" value="1"/>
</dbReference>
<evidence type="ECO:0000256" key="10">
    <source>
        <dbReference type="PROSITE-ProRule" id="PRU00075"/>
    </source>
</evidence>
<dbReference type="InterPro" id="IPR005492">
    <property type="entry name" value="EPTP"/>
</dbReference>
<evidence type="ECO:0000256" key="3">
    <source>
        <dbReference type="ARBA" id="ARBA00022614"/>
    </source>
</evidence>
<dbReference type="AlphaFoldDB" id="A0A2Y9N701"/>
<feature type="repeat" description="EAR" evidence="10">
    <location>
        <begin position="455"/>
        <end position="498"/>
    </location>
</feature>
<dbReference type="InterPro" id="IPR032675">
    <property type="entry name" value="LRR_dom_sf"/>
</dbReference>
<evidence type="ECO:0000256" key="8">
    <source>
        <dbReference type="ARBA" id="ARBA00034103"/>
    </source>
</evidence>
<keyword evidence="3" id="KW-0433">Leucine-rich repeat</keyword>
<dbReference type="GO" id="GO:0045202">
    <property type="term" value="C:synapse"/>
    <property type="evidence" value="ECO:0007669"/>
    <property type="project" value="UniProtKB-SubCell"/>
</dbReference>
<evidence type="ECO:0000256" key="5">
    <source>
        <dbReference type="ARBA" id="ARBA00022737"/>
    </source>
</evidence>
<dbReference type="PANTHER" id="PTHR24367">
    <property type="entry name" value="LEUCINE-RICH REPEAT-CONTAINING PROTEIN"/>
    <property type="match status" value="1"/>
</dbReference>
<reference evidence="13" key="1">
    <citation type="submission" date="2025-08" db="UniProtKB">
        <authorList>
            <consortium name="RefSeq"/>
        </authorList>
    </citation>
    <scope>IDENTIFICATION</scope>
    <source>
        <tissue evidence="13">Blood</tissue>
    </source>
</reference>
<feature type="domain" description="LRRCT" evidence="11">
    <location>
        <begin position="209"/>
        <end position="258"/>
    </location>
</feature>
<dbReference type="InterPro" id="IPR001611">
    <property type="entry name" value="Leu-rich_rpt"/>
</dbReference>
<protein>
    <recommendedName>
        <fullName evidence="9">Leucine-rich glioma-inactivated protein 1</fullName>
    </recommendedName>
</protein>
<dbReference type="GO" id="GO:0005615">
    <property type="term" value="C:extracellular space"/>
    <property type="evidence" value="ECO:0007669"/>
    <property type="project" value="TreeGrafter"/>
</dbReference>
<dbReference type="Pfam" id="PF13855">
    <property type="entry name" value="LRR_8"/>
    <property type="match status" value="1"/>
</dbReference>
<dbReference type="PANTHER" id="PTHR24367:SF17">
    <property type="entry name" value="LEUCINE-RICH GLIOMA-INACTIVATED PROTEIN 1"/>
    <property type="match status" value="1"/>
</dbReference>
<feature type="repeat" description="EAR" evidence="10">
    <location>
        <begin position="500"/>
        <end position="542"/>
    </location>
</feature>
<dbReference type="Proteomes" id="UP000248483">
    <property type="component" value="Unplaced"/>
</dbReference>
<dbReference type="Gene3D" id="3.80.10.10">
    <property type="entry name" value="Ribonuclease Inhibitor"/>
    <property type="match status" value="1"/>
</dbReference>
<evidence type="ECO:0000256" key="9">
    <source>
        <dbReference type="ARBA" id="ARBA00040825"/>
    </source>
</evidence>
<accession>A0A2Y9N701</accession>
<name>A0A2Y9N701_DELLE</name>
<feature type="repeat" description="EAR" evidence="10">
    <location>
        <begin position="546"/>
        <end position="588"/>
    </location>
</feature>